<dbReference type="EMBL" id="AALGDA010000018">
    <property type="protein sequence ID" value="ECY9782847.1"/>
    <property type="molecule type" value="Genomic_DNA"/>
</dbReference>
<dbReference type="AlphaFoldDB" id="A0A459WE73"/>
<dbReference type="Proteomes" id="UP000841561">
    <property type="component" value="Unassembled WGS sequence"/>
</dbReference>
<gene>
    <name evidence="1" type="ORF">F6515_07555</name>
    <name evidence="2" type="ORF">GZK27_05420</name>
</gene>
<reference evidence="2 4" key="1">
    <citation type="journal article" date="2018" name="Genome Biol.">
        <title>SKESA: strategic k-mer extension for scrupulous assemblies.</title>
        <authorList>
            <person name="Souvorov A."/>
            <person name="Agarwala R."/>
            <person name="Lipman D.J."/>
        </authorList>
    </citation>
    <scope>NUCLEOTIDE SEQUENCE [LARGE SCALE GENOMIC DNA]</scope>
    <source>
        <strain evidence="2 4">LiDS0115</strain>
    </source>
</reference>
<protein>
    <submittedName>
        <fullName evidence="2">Uncharacterized protein</fullName>
    </submittedName>
</protein>
<evidence type="ECO:0000313" key="2">
    <source>
        <dbReference type="EMBL" id="HAC3054938.1"/>
    </source>
</evidence>
<comment type="caution">
    <text evidence="2">The sequence shown here is derived from an EMBL/GenBank/DDBJ whole genome shotgun (WGS) entry which is preliminary data.</text>
</comment>
<evidence type="ECO:0000313" key="1">
    <source>
        <dbReference type="EMBL" id="ECY9782847.1"/>
    </source>
</evidence>
<reference evidence="1 3" key="3">
    <citation type="submission" date="2019-09" db="EMBL/GenBank/DDBJ databases">
        <authorList>
            <consortium name="PulseNet: The National Subtyping Network for Foodborne Disease Surveillance"/>
            <person name="Tarr C.L."/>
            <person name="Trees E."/>
            <person name="Katz L.S."/>
            <person name="Carleton-Romer H.A."/>
            <person name="Stroika S."/>
            <person name="Kucerova Z."/>
            <person name="Roache K.F."/>
            <person name="Sabol A.L."/>
            <person name="Besser J."/>
            <person name="Gerner-Smidt P."/>
        </authorList>
    </citation>
    <scope>NUCLEOTIDE SEQUENCE [LARGE SCALE GENOMIC DNA]</scope>
    <source>
        <strain evidence="1 3">PNUSAL005692</strain>
    </source>
</reference>
<dbReference type="EMBL" id="DAAKPP010000002">
    <property type="protein sequence ID" value="HAC3054938.1"/>
    <property type="molecule type" value="Genomic_DNA"/>
</dbReference>
<evidence type="ECO:0000313" key="3">
    <source>
        <dbReference type="Proteomes" id="UP000489121"/>
    </source>
</evidence>
<accession>A0A459WE73</accession>
<evidence type="ECO:0000313" key="4">
    <source>
        <dbReference type="Proteomes" id="UP000841561"/>
    </source>
</evidence>
<name>A0A459WE73_LISMN</name>
<organism evidence="2 4">
    <name type="scientific">Listeria monocytogenes</name>
    <dbReference type="NCBI Taxonomy" id="1639"/>
    <lineage>
        <taxon>Bacteria</taxon>
        <taxon>Bacillati</taxon>
        <taxon>Bacillota</taxon>
        <taxon>Bacilli</taxon>
        <taxon>Bacillales</taxon>
        <taxon>Listeriaceae</taxon>
        <taxon>Listeria</taxon>
    </lineage>
</organism>
<dbReference type="Proteomes" id="UP000489121">
    <property type="component" value="Unassembled WGS sequence"/>
</dbReference>
<reference evidence="2" key="2">
    <citation type="submission" date="2018-06" db="EMBL/GenBank/DDBJ databases">
        <authorList>
            <consortium name="NCBI Pathogen Detection Project"/>
        </authorList>
    </citation>
    <scope>NUCLEOTIDE SEQUENCE</scope>
    <source>
        <strain evidence="2">LiDS0115</strain>
    </source>
</reference>
<sequence>MKFLKMWEFRLLSTRIFKKSAFYRIKLNFLLTFYRLFTGQKTRNSVVRCYCQENKKYVNTSIP</sequence>
<proteinExistence type="predicted"/>